<dbReference type="Pfam" id="PF11142">
    <property type="entry name" value="DUF2917"/>
    <property type="match status" value="1"/>
</dbReference>
<dbReference type="HOGENOM" id="CLU_2069208_0_0_4"/>
<gene>
    <name evidence="1" type="ordered locus">Daro_1931</name>
</gene>
<proteinExistence type="predicted"/>
<dbReference type="AlphaFoldDB" id="Q47EQ4"/>
<name>Q47EQ4_DECAR</name>
<protein>
    <recommendedName>
        <fullName evidence="2">DUF2917 domain-containing protein</fullName>
    </recommendedName>
</protein>
<dbReference type="InterPro" id="IPR021317">
    <property type="entry name" value="DUF2917"/>
</dbReference>
<accession>Q47EQ4</accession>
<evidence type="ECO:0008006" key="2">
    <source>
        <dbReference type="Google" id="ProtNLM"/>
    </source>
</evidence>
<dbReference type="EMBL" id="CP000089">
    <property type="protein sequence ID" value="AAZ46677.1"/>
    <property type="molecule type" value="Genomic_DNA"/>
</dbReference>
<dbReference type="OrthoDB" id="9181235at2"/>
<dbReference type="KEGG" id="dar:Daro_1931"/>
<evidence type="ECO:0000313" key="1">
    <source>
        <dbReference type="EMBL" id="AAZ46677.1"/>
    </source>
</evidence>
<sequence length="118" mass="13409">MTNVESAMKIDLVSSELYLTNSDPVRLSRARGVRIRCVGGTIWITTPDRLADIFLELGESHLIDSQGLVLVESVNDGRVCLERERQSNGLTDWLEWLRCTCIKRRNMPFTACALRAER</sequence>
<organism evidence="1">
    <name type="scientific">Dechloromonas aromatica (strain RCB)</name>
    <dbReference type="NCBI Taxonomy" id="159087"/>
    <lineage>
        <taxon>Bacteria</taxon>
        <taxon>Pseudomonadati</taxon>
        <taxon>Pseudomonadota</taxon>
        <taxon>Betaproteobacteria</taxon>
        <taxon>Rhodocyclales</taxon>
        <taxon>Azonexaceae</taxon>
        <taxon>Dechloromonas</taxon>
    </lineage>
</organism>
<reference evidence="1" key="1">
    <citation type="submission" date="2005-08" db="EMBL/GenBank/DDBJ databases">
        <title>Complete sequence of Dechloromonas aromatica RCB.</title>
        <authorList>
            <person name="Salinero K.K."/>
            <person name="Copeland A."/>
            <person name="Lucas S."/>
            <person name="Lapidus A."/>
            <person name="Barry K."/>
            <person name="Detter J.C."/>
            <person name="Glavina T."/>
            <person name="Hammon N."/>
            <person name="Israni S."/>
            <person name="Pitluck S."/>
            <person name="Di Bartolo G."/>
            <person name="Trong S."/>
            <person name="Schmutz J."/>
            <person name="Larimer F."/>
            <person name="Land M."/>
            <person name="Ivanova N."/>
            <person name="Richardson P."/>
        </authorList>
    </citation>
    <scope>NUCLEOTIDE SEQUENCE</scope>
    <source>
        <strain evidence="1">RCB</strain>
    </source>
</reference>